<dbReference type="SUPFAM" id="SSF50978">
    <property type="entry name" value="WD40 repeat-like"/>
    <property type="match status" value="1"/>
</dbReference>
<evidence type="ECO:0000256" key="3">
    <source>
        <dbReference type="PROSITE-ProRule" id="PRU00221"/>
    </source>
</evidence>
<dbReference type="InterPro" id="IPR001680">
    <property type="entry name" value="WD40_rpt"/>
</dbReference>
<keyword evidence="2" id="KW-0677">Repeat</keyword>
<dbReference type="InterPro" id="IPR019775">
    <property type="entry name" value="WD40_repeat_CS"/>
</dbReference>
<evidence type="ECO:0000256" key="2">
    <source>
        <dbReference type="ARBA" id="ARBA00022737"/>
    </source>
</evidence>
<dbReference type="Gene3D" id="2.130.10.10">
    <property type="entry name" value="YVTN repeat-like/Quinoprotein amine dehydrogenase"/>
    <property type="match status" value="2"/>
</dbReference>
<dbReference type="KEGG" id="bdr:105230168"/>
<dbReference type="AlphaFoldDB" id="A0A034V283"/>
<dbReference type="RefSeq" id="XP_011209085.2">
    <property type="nucleotide sequence ID" value="XM_011210783.4"/>
</dbReference>
<dbReference type="EMBL" id="GAKP01021566">
    <property type="protein sequence ID" value="JAC37386.1"/>
    <property type="molecule type" value="Transcribed_RNA"/>
</dbReference>
<feature type="repeat" description="WD" evidence="3">
    <location>
        <begin position="307"/>
        <end position="327"/>
    </location>
</feature>
<evidence type="ECO:0000313" key="4">
    <source>
        <dbReference type="EMBL" id="JAC37386.1"/>
    </source>
</evidence>
<dbReference type="OrthoDB" id="7668193at2759"/>
<dbReference type="Pfam" id="PF00400">
    <property type="entry name" value="WD40"/>
    <property type="match status" value="2"/>
</dbReference>
<reference evidence="4" key="1">
    <citation type="journal article" date="2014" name="BMC Genomics">
        <title>Characterizing the developmental transcriptome of the oriental fruit fly, Bactrocera dorsalis (Diptera: Tephritidae) through comparative genomic analysis with Drosophila melanogaster utilizing modENCODE datasets.</title>
        <authorList>
            <person name="Geib S.M."/>
            <person name="Calla B."/>
            <person name="Hall B."/>
            <person name="Hou S."/>
            <person name="Manoukis N.C."/>
        </authorList>
    </citation>
    <scope>NUCLEOTIDE SEQUENCE</scope>
    <source>
        <strain evidence="4">Punador</strain>
    </source>
</reference>
<dbReference type="GeneID" id="105230168"/>
<dbReference type="SMART" id="SM00320">
    <property type="entry name" value="WD40"/>
    <property type="match status" value="3"/>
</dbReference>
<dbReference type="PROSITE" id="PS50082">
    <property type="entry name" value="WD_REPEATS_2"/>
    <property type="match status" value="1"/>
</dbReference>
<sequence length="327" mass="35919">MAVLPPDPVFTLRCPEMGPVNSICFHHCDRLLAGTLKGSIFLWDLQTNRSALHFEVGQQPITSLHHTDDTLITQEKGGTVTLWTMSNSGYVRERTIEANFNAFCRTALYTPPEGSGGPLLFYPCDENSIGVLHVNDDVAAPSQMLVPDDPQLPKLGSVSCFKPFESASQLFLLAGYESGHFLTWDLSSGVIIDLLQLDPEPMAIDYDPQTNRGIVGGPNDKLTAITYQRQSMQLQRANDIAIKNAGINCIRIRDDQKVFASGGWDGRVRIFSWKSLRPLAVLTEHKTAGGGGIMDIAYSEGKVSMWNARIMASAGTDGQVALWDLYN</sequence>
<gene>
    <name evidence="4" type="primary">GNB1L</name>
</gene>
<evidence type="ECO:0000256" key="1">
    <source>
        <dbReference type="ARBA" id="ARBA00022574"/>
    </source>
</evidence>
<keyword evidence="1 3" id="KW-0853">WD repeat</keyword>
<dbReference type="PANTHER" id="PTHR19854">
    <property type="entry name" value="TRANSDUCIN BETA-LIKE 3"/>
    <property type="match status" value="1"/>
</dbReference>
<dbReference type="InterPro" id="IPR015943">
    <property type="entry name" value="WD40/YVTN_repeat-like_dom_sf"/>
</dbReference>
<dbReference type="InterPro" id="IPR036322">
    <property type="entry name" value="WD40_repeat_dom_sf"/>
</dbReference>
<accession>A0A034V283</accession>
<dbReference type="PROSITE" id="PS00678">
    <property type="entry name" value="WD_REPEATS_1"/>
    <property type="match status" value="1"/>
</dbReference>
<protein>
    <submittedName>
        <fullName evidence="4">Guanine nucleotide-binding protein subunit beta-like protein 1</fullName>
    </submittedName>
</protein>
<dbReference type="PANTHER" id="PTHR19854:SF1">
    <property type="entry name" value="GUANINE NUCLEOTIDE-BINDING PROTEIN SUBUNIT BETA-LIKE PROTEIN 1"/>
    <property type="match status" value="1"/>
</dbReference>
<name>A0A034V283_BACDO</name>
<organism evidence="4">
    <name type="scientific">Bactrocera dorsalis</name>
    <name type="common">Oriental fruit fly</name>
    <name type="synonym">Dacus dorsalis</name>
    <dbReference type="NCBI Taxonomy" id="27457"/>
    <lineage>
        <taxon>Eukaryota</taxon>
        <taxon>Metazoa</taxon>
        <taxon>Ecdysozoa</taxon>
        <taxon>Arthropoda</taxon>
        <taxon>Hexapoda</taxon>
        <taxon>Insecta</taxon>
        <taxon>Pterygota</taxon>
        <taxon>Neoptera</taxon>
        <taxon>Endopterygota</taxon>
        <taxon>Diptera</taxon>
        <taxon>Brachycera</taxon>
        <taxon>Muscomorpha</taxon>
        <taxon>Tephritoidea</taxon>
        <taxon>Tephritidae</taxon>
        <taxon>Bactrocera</taxon>
        <taxon>Bactrocera</taxon>
    </lineage>
</organism>
<proteinExistence type="predicted"/>